<name>A0ACC1NY10_9HYPO</name>
<comment type="caution">
    <text evidence="1">The sequence shown here is derived from an EMBL/GenBank/DDBJ whole genome shotgun (WGS) entry which is preliminary data.</text>
</comment>
<proteinExistence type="predicted"/>
<evidence type="ECO:0000313" key="2">
    <source>
        <dbReference type="Proteomes" id="UP001143910"/>
    </source>
</evidence>
<dbReference type="EMBL" id="JANJQO010000021">
    <property type="protein sequence ID" value="KAJ2983663.1"/>
    <property type="molecule type" value="Genomic_DNA"/>
</dbReference>
<organism evidence="1 2">
    <name type="scientific">Zarea fungicola</name>
    <dbReference type="NCBI Taxonomy" id="93591"/>
    <lineage>
        <taxon>Eukaryota</taxon>
        <taxon>Fungi</taxon>
        <taxon>Dikarya</taxon>
        <taxon>Ascomycota</taxon>
        <taxon>Pezizomycotina</taxon>
        <taxon>Sordariomycetes</taxon>
        <taxon>Hypocreomycetidae</taxon>
        <taxon>Hypocreales</taxon>
        <taxon>Cordycipitaceae</taxon>
        <taxon>Zarea</taxon>
    </lineage>
</organism>
<accession>A0ACC1NY10</accession>
<evidence type="ECO:0000313" key="1">
    <source>
        <dbReference type="EMBL" id="KAJ2983663.1"/>
    </source>
</evidence>
<reference evidence="1" key="1">
    <citation type="submission" date="2022-08" db="EMBL/GenBank/DDBJ databases">
        <title>Genome Sequence of Lecanicillium fungicola.</title>
        <authorList>
            <person name="Buettner E."/>
        </authorList>
    </citation>
    <scope>NUCLEOTIDE SEQUENCE</scope>
    <source>
        <strain evidence="1">Babe33</strain>
    </source>
</reference>
<dbReference type="Proteomes" id="UP001143910">
    <property type="component" value="Unassembled WGS sequence"/>
</dbReference>
<protein>
    <submittedName>
        <fullName evidence="1">Uncharacterized protein</fullName>
    </submittedName>
</protein>
<gene>
    <name evidence="1" type="ORF">NQ176_g540</name>
</gene>
<keyword evidence="2" id="KW-1185">Reference proteome</keyword>
<sequence>MADSHIPNSQATPGWKDYSFPRTQFIDAAQTKVVDGNPQRYSGTVPIDWCAGAGSRGNLPAFGGLLCAAIVNAACQFSRAQFQDRTKHQPLSLNAEFLGIVPQGAYCINASILHSSASTATIQADIVPTESSKTIVYCRAIVRVGSLKRKGLSDEETYAQQAVVVPDRIRDCNRSSDAFYYHINPPSSTTRVYTPHGGPSPLWSPRFGGRNVRYMWHKLDNGKMFETEHLLLLADLIPPIPLNYEDDALQGVLKYQMPTISLQIKFCEEIQGDEWLLTKTKLRWLSGARFDESIDIINDRGQIVATCHQLVARLPSKMFKPAGNPRGRL</sequence>